<feature type="compositionally biased region" description="Polar residues" evidence="1">
    <location>
        <begin position="89"/>
        <end position="107"/>
    </location>
</feature>
<name>A0A139AG63_GONPJ</name>
<feature type="compositionally biased region" description="Low complexity" evidence="1">
    <location>
        <begin position="446"/>
        <end position="461"/>
    </location>
</feature>
<feature type="compositionally biased region" description="Polar residues" evidence="1">
    <location>
        <begin position="221"/>
        <end position="242"/>
    </location>
</feature>
<gene>
    <name evidence="2" type="ORF">M427DRAFT_496279</name>
</gene>
<evidence type="ECO:0000256" key="1">
    <source>
        <dbReference type="SAM" id="MobiDB-lite"/>
    </source>
</evidence>
<feature type="region of interest" description="Disordered" evidence="1">
    <location>
        <begin position="213"/>
        <end position="584"/>
    </location>
</feature>
<dbReference type="Proteomes" id="UP000070544">
    <property type="component" value="Unassembled WGS sequence"/>
</dbReference>
<feature type="compositionally biased region" description="Polar residues" evidence="1">
    <location>
        <begin position="150"/>
        <end position="161"/>
    </location>
</feature>
<feature type="region of interest" description="Disordered" evidence="1">
    <location>
        <begin position="1"/>
        <end position="191"/>
    </location>
</feature>
<reference evidence="2 3" key="1">
    <citation type="journal article" date="2015" name="Genome Biol. Evol.">
        <title>Phylogenomic analyses indicate that early fungi evolved digesting cell walls of algal ancestors of land plants.</title>
        <authorList>
            <person name="Chang Y."/>
            <person name="Wang S."/>
            <person name="Sekimoto S."/>
            <person name="Aerts A.L."/>
            <person name="Choi C."/>
            <person name="Clum A."/>
            <person name="LaButti K.M."/>
            <person name="Lindquist E.A."/>
            <person name="Yee Ngan C."/>
            <person name="Ohm R.A."/>
            <person name="Salamov A.A."/>
            <person name="Grigoriev I.V."/>
            <person name="Spatafora J.W."/>
            <person name="Berbee M.L."/>
        </authorList>
    </citation>
    <scope>NUCLEOTIDE SEQUENCE [LARGE SCALE GENOMIC DNA]</scope>
    <source>
        <strain evidence="2 3">JEL478</strain>
    </source>
</reference>
<organism evidence="2 3">
    <name type="scientific">Gonapodya prolifera (strain JEL478)</name>
    <name type="common">Monoblepharis prolifera</name>
    <dbReference type="NCBI Taxonomy" id="1344416"/>
    <lineage>
        <taxon>Eukaryota</taxon>
        <taxon>Fungi</taxon>
        <taxon>Fungi incertae sedis</taxon>
        <taxon>Chytridiomycota</taxon>
        <taxon>Chytridiomycota incertae sedis</taxon>
        <taxon>Monoblepharidomycetes</taxon>
        <taxon>Monoblepharidales</taxon>
        <taxon>Gonapodyaceae</taxon>
        <taxon>Gonapodya</taxon>
    </lineage>
</organism>
<proteinExistence type="predicted"/>
<feature type="region of interest" description="Disordered" evidence="1">
    <location>
        <begin position="1442"/>
        <end position="1463"/>
    </location>
</feature>
<feature type="compositionally biased region" description="Low complexity" evidence="1">
    <location>
        <begin position="67"/>
        <end position="80"/>
    </location>
</feature>
<keyword evidence="3" id="KW-1185">Reference proteome</keyword>
<feature type="compositionally biased region" description="Basic and acidic residues" evidence="1">
    <location>
        <begin position="346"/>
        <end position="384"/>
    </location>
</feature>
<feature type="compositionally biased region" description="Basic and acidic residues" evidence="1">
    <location>
        <begin position="114"/>
        <end position="127"/>
    </location>
</feature>
<feature type="compositionally biased region" description="Low complexity" evidence="1">
    <location>
        <begin position="547"/>
        <end position="568"/>
    </location>
</feature>
<feature type="compositionally biased region" description="Acidic residues" evidence="1">
    <location>
        <begin position="288"/>
        <end position="298"/>
    </location>
</feature>
<feature type="compositionally biased region" description="Low complexity" evidence="1">
    <location>
        <begin position="477"/>
        <end position="505"/>
    </location>
</feature>
<protein>
    <submittedName>
        <fullName evidence="2">Uncharacterized protein</fullName>
    </submittedName>
</protein>
<accession>A0A139AG63</accession>
<feature type="compositionally biased region" description="Basic and acidic residues" evidence="1">
    <location>
        <begin position="299"/>
        <end position="320"/>
    </location>
</feature>
<feature type="compositionally biased region" description="Polar residues" evidence="1">
    <location>
        <begin position="133"/>
        <end position="143"/>
    </location>
</feature>
<feature type="compositionally biased region" description="Basic and acidic residues" evidence="1">
    <location>
        <begin position="506"/>
        <end position="517"/>
    </location>
</feature>
<dbReference type="OrthoDB" id="2150254at2759"/>
<dbReference type="EMBL" id="KQ965759">
    <property type="protein sequence ID" value="KXS15786.1"/>
    <property type="molecule type" value="Genomic_DNA"/>
</dbReference>
<evidence type="ECO:0000313" key="2">
    <source>
        <dbReference type="EMBL" id="KXS15786.1"/>
    </source>
</evidence>
<sequence length="1463" mass="156963">MSGRIKPQEPVARSIDDIGELDSGANVRGRDESSRRMSHGGVTRTRDDSPSKPSAVSKGRKLDRGSSGRLGLSGSRLGLSNESLARGSRSVTTTPANGIRASGSQGSLYLPGSVERRPLHSHSESRLHKSTRRQAQSHPNLSTVEHHEQTQSQSQLQSMHRSQGAPATPRTLQSLRTRSIEDSSADITNSRGDIVSLGLPRVTQSQMLRLTEADDSGSGAVDNNHSGHDGNTTKQSPINAVTTHKKTQHSVSFKDTPDPPPHLPTHHPNLPRRATPAATEHPQHPENETDDSEDSGDDELGRNARDDDEQPQDHIGELRRSPVYNSAAALEPSKPLGKWTTVKGDVQTKKTKQSERERGLIEKTREAVLSEAGRKLESPKKTDDGSGAILDGDINAAIGHSDEPATSQGDDRKERPRGTVPTAIGDSSESHSHQIAAGITVEPPLQAQAAASGAIPGSSASVEPSPPRSELEKELPRTSPLRSSTSASSVGRRQASLSSFASPRSSRVEGALRDPDAPPHFGHSRSPSRTSVHPAPVPLAAPTSPGHSRSASRTSLTSAASHSPSHSPSQHRISPTKATPVALAAARRAATSLVGLHAKDVSWSSASPGSGHTRHGSYGVRHATPAGGLVSCGPGPVVAVEPATPKLDPHTYTATPLQQDVYRSCVPSLDPDDPPPLPAPVAVEELYIAQCYLTKTHLNPHTVRKAVECVVTRWPVLGAKVWSNPRVIDGDVMCVEPSDAGVFVAGEDGGTGVVEEIGRDKVAPGPRGELDVSALGEFAKKWVRRQAQSVGVGGGKGIGTGKVFVFCGGVGREWSGGCVAKGGMIAAQSPSVKELAAPGEDWTVVVVVWNRMVSDERTVTRLAKEILHFNSNAISKSDDKSREVVPFAAYARSLANKVIGTVPSRSIPPFLRSQCFDTVTEAHVAPEQRRGIEAKRTQLLAQVEALTKQRGASLARKRDLELDLATLREQRIRMDDLARAGEVTTLYDTTSGEMLRITVEAKKALLRAVLGPDVEIGDADSVLAKHGVSAKARQVLKVKGMTIEDFARLDEVEVEEGEVGIKEKKRILALVEHVRNRIRDCVLEESRVKFGIERRILKGKRELESLTDQIKVLTDRLYTTDIAALNLMSLLNPATVEVALKAPRIYGDMEVKDGLVQQERLPGCGNKEWDSEWGVIPFEVGQDTVDSLSKLYSEWRNLRKARTRMSSSAQDADFDDGAAADGSDPSTPTNEERSVEAALLACLAILVRHVSGESKFLVGCRANVAGMRNGTTLGPLEMSVPVKVDMSGKAGSVFLDVFGAMWRGLRVNEDKAAVHHTQAAMKVVSAMTVRYAFTRTVNEETNAFTRSVNGNEAETKTTVKEDTNETKSDASTLVWSHVGGVSRVLDLDVRYNPAGAVRGHVKFHRASLDATRAAKWTDKLLTIAESVAVAGQKATVPQIVSSRHHQPKTYASSEGARVKSLGV</sequence>
<feature type="region of interest" description="Disordered" evidence="1">
    <location>
        <begin position="1206"/>
        <end position="1232"/>
    </location>
</feature>
<evidence type="ECO:0000313" key="3">
    <source>
        <dbReference type="Proteomes" id="UP000070544"/>
    </source>
</evidence>